<feature type="domain" description="Cytochrome c" evidence="15">
    <location>
        <begin position="219"/>
        <end position="332"/>
    </location>
</feature>
<evidence type="ECO:0000256" key="4">
    <source>
        <dbReference type="ARBA" id="ARBA00022617"/>
    </source>
</evidence>
<evidence type="ECO:0000256" key="5">
    <source>
        <dbReference type="ARBA" id="ARBA00022723"/>
    </source>
</evidence>
<dbReference type="AlphaFoldDB" id="A0A5E5AQ80"/>
<feature type="domain" description="Cytochrome c" evidence="15">
    <location>
        <begin position="355"/>
        <end position="445"/>
    </location>
</feature>
<evidence type="ECO:0000256" key="1">
    <source>
        <dbReference type="ARBA" id="ARBA00004236"/>
    </source>
</evidence>
<protein>
    <submittedName>
        <fullName evidence="16">Gluconate 2-dehydrogenase cytochrome c subunit</fullName>
        <ecNumber evidence="16">1.1.99.3</ecNumber>
    </submittedName>
</protein>
<evidence type="ECO:0000256" key="7">
    <source>
        <dbReference type="ARBA" id="ARBA00022737"/>
    </source>
</evidence>
<dbReference type="GO" id="GO:0005886">
    <property type="term" value="C:plasma membrane"/>
    <property type="evidence" value="ECO:0007669"/>
    <property type="project" value="UniProtKB-SubCell"/>
</dbReference>
<evidence type="ECO:0000259" key="15">
    <source>
        <dbReference type="PROSITE" id="PS51007"/>
    </source>
</evidence>
<keyword evidence="10" id="KW-0472">Membrane</keyword>
<keyword evidence="2" id="KW-0813">Transport</keyword>
<keyword evidence="5 12" id="KW-0479">Metal-binding</keyword>
<evidence type="ECO:0000256" key="8">
    <source>
        <dbReference type="ARBA" id="ARBA00022982"/>
    </source>
</evidence>
<accession>A0A5E5AQ80</accession>
<feature type="binding site" description="covalent" evidence="11">
    <location>
        <position position="371"/>
    </location>
    <ligand>
        <name>heme c</name>
        <dbReference type="ChEBI" id="CHEBI:61717"/>
        <label>3</label>
    </ligand>
</feature>
<feature type="domain" description="Cytochrome c" evidence="15">
    <location>
        <begin position="73"/>
        <end position="176"/>
    </location>
</feature>
<evidence type="ECO:0000256" key="6">
    <source>
        <dbReference type="ARBA" id="ARBA00022729"/>
    </source>
</evidence>
<dbReference type="GO" id="GO:0033717">
    <property type="term" value="F:gluconate 2-dehydrogenase (acceptor) activity"/>
    <property type="evidence" value="ECO:0007669"/>
    <property type="project" value="UniProtKB-EC"/>
</dbReference>
<evidence type="ECO:0000256" key="3">
    <source>
        <dbReference type="ARBA" id="ARBA00022475"/>
    </source>
</evidence>
<dbReference type="PANTHER" id="PTHR35008">
    <property type="entry name" value="BLL4482 PROTEIN-RELATED"/>
    <property type="match status" value="1"/>
</dbReference>
<feature type="binding site" description="covalent" evidence="11">
    <location>
        <position position="90"/>
    </location>
    <ligand>
        <name>heme c</name>
        <dbReference type="ChEBI" id="CHEBI:61717"/>
        <label>1</label>
    </ligand>
</feature>
<dbReference type="EC" id="1.1.99.3" evidence="16"/>
<dbReference type="InterPro" id="IPR009056">
    <property type="entry name" value="Cyt_c-like_dom"/>
</dbReference>
<feature type="binding site" description="covalent" evidence="11">
    <location>
        <position position="87"/>
    </location>
    <ligand>
        <name>heme c</name>
        <dbReference type="ChEBI" id="CHEBI:61717"/>
        <label>1</label>
    </ligand>
</feature>
<evidence type="ECO:0000256" key="13">
    <source>
        <dbReference type="SAM" id="MobiDB-lite"/>
    </source>
</evidence>
<feature type="signal peptide" evidence="14">
    <location>
        <begin position="1"/>
        <end position="28"/>
    </location>
</feature>
<feature type="region of interest" description="Disordered" evidence="13">
    <location>
        <begin position="36"/>
        <end position="69"/>
    </location>
</feature>
<feature type="binding site" description="axial binding residue" evidence="12">
    <location>
        <position position="91"/>
    </location>
    <ligand>
        <name>heme c</name>
        <dbReference type="ChEBI" id="CHEBI:61717"/>
        <label>1</label>
    </ligand>
    <ligandPart>
        <name>Fe</name>
        <dbReference type="ChEBI" id="CHEBI:18248"/>
    </ligandPart>
</feature>
<feature type="binding site" description="covalent" evidence="11">
    <location>
        <position position="234"/>
    </location>
    <ligand>
        <name>heme c</name>
        <dbReference type="ChEBI" id="CHEBI:61717"/>
        <label>2</label>
    </ligand>
</feature>
<evidence type="ECO:0000256" key="12">
    <source>
        <dbReference type="PIRSR" id="PIRSR000018-51"/>
    </source>
</evidence>
<evidence type="ECO:0000256" key="9">
    <source>
        <dbReference type="ARBA" id="ARBA00023004"/>
    </source>
</evidence>
<feature type="chain" id="PRO_5022739011" evidence="14">
    <location>
        <begin position="29"/>
        <end position="472"/>
    </location>
</feature>
<dbReference type="Pfam" id="PF00034">
    <property type="entry name" value="Cytochrom_C"/>
    <property type="match status" value="2"/>
</dbReference>
<name>A0A5E5AQ80_9BURK</name>
<evidence type="ECO:0000256" key="11">
    <source>
        <dbReference type="PIRSR" id="PIRSR000018-50"/>
    </source>
</evidence>
<feature type="binding site" description="covalent" evidence="11">
    <location>
        <position position="368"/>
    </location>
    <ligand>
        <name>heme c</name>
        <dbReference type="ChEBI" id="CHEBI:61717"/>
        <label>3</label>
    </ligand>
</feature>
<dbReference type="PANTHER" id="PTHR35008:SF8">
    <property type="entry name" value="ALCOHOL DEHYDROGENASE CYTOCHROME C SUBUNIT"/>
    <property type="match status" value="1"/>
</dbReference>
<dbReference type="Proteomes" id="UP000414136">
    <property type="component" value="Unassembled WGS sequence"/>
</dbReference>
<evidence type="ECO:0000256" key="14">
    <source>
        <dbReference type="SAM" id="SignalP"/>
    </source>
</evidence>
<feature type="binding site" description="covalent" evidence="11">
    <location>
        <position position="237"/>
    </location>
    <ligand>
        <name>heme c</name>
        <dbReference type="ChEBI" id="CHEBI:61717"/>
        <label>2</label>
    </ligand>
</feature>
<dbReference type="InterPro" id="IPR036909">
    <property type="entry name" value="Cyt_c-like_dom_sf"/>
</dbReference>
<feature type="binding site" description="axial binding residue" evidence="12">
    <location>
        <position position="372"/>
    </location>
    <ligand>
        <name>heme c</name>
        <dbReference type="ChEBI" id="CHEBI:61717"/>
        <label>3</label>
    </ligand>
    <ligandPart>
        <name>Fe</name>
        <dbReference type="ChEBI" id="CHEBI:18248"/>
    </ligandPart>
</feature>
<keyword evidence="7" id="KW-0677">Repeat</keyword>
<dbReference type="GO" id="GO:0005506">
    <property type="term" value="F:iron ion binding"/>
    <property type="evidence" value="ECO:0007669"/>
    <property type="project" value="InterPro"/>
</dbReference>
<dbReference type="PROSITE" id="PS51007">
    <property type="entry name" value="CYTC"/>
    <property type="match status" value="3"/>
</dbReference>
<evidence type="ECO:0000256" key="2">
    <source>
        <dbReference type="ARBA" id="ARBA00022448"/>
    </source>
</evidence>
<dbReference type="SUPFAM" id="SSF46626">
    <property type="entry name" value="Cytochrome c"/>
    <property type="match status" value="3"/>
</dbReference>
<dbReference type="GO" id="GO:0020037">
    <property type="term" value="F:heme binding"/>
    <property type="evidence" value="ECO:0007669"/>
    <property type="project" value="InterPro"/>
</dbReference>
<comment type="cofactor">
    <cofactor evidence="11">
        <name>heme c</name>
        <dbReference type="ChEBI" id="CHEBI:61717"/>
    </cofactor>
    <text evidence="11">Binds 3 heme c groups covalently per subunit.</text>
</comment>
<keyword evidence="3" id="KW-1003">Cell membrane</keyword>
<keyword evidence="6 14" id="KW-0732">Signal</keyword>
<dbReference type="InterPro" id="IPR008168">
    <property type="entry name" value="Cyt_C_IC"/>
</dbReference>
<evidence type="ECO:0000313" key="17">
    <source>
        <dbReference type="Proteomes" id="UP000414136"/>
    </source>
</evidence>
<keyword evidence="8" id="KW-0249">Electron transport</keyword>
<organism evidence="16 17">
    <name type="scientific">Pandoraea captiosa</name>
    <dbReference type="NCBI Taxonomy" id="2508302"/>
    <lineage>
        <taxon>Bacteria</taxon>
        <taxon>Pseudomonadati</taxon>
        <taxon>Pseudomonadota</taxon>
        <taxon>Betaproteobacteria</taxon>
        <taxon>Burkholderiales</taxon>
        <taxon>Burkholderiaceae</taxon>
        <taxon>Pandoraea</taxon>
    </lineage>
</organism>
<reference evidence="16 17" key="1">
    <citation type="submission" date="2019-08" db="EMBL/GenBank/DDBJ databases">
        <authorList>
            <person name="Peeters C."/>
        </authorList>
    </citation>
    <scope>NUCLEOTIDE SEQUENCE [LARGE SCALE GENOMIC DNA]</scope>
    <source>
        <strain evidence="16 17">LMG 31118</strain>
    </source>
</reference>
<feature type="binding site" description="axial binding residue" evidence="12">
    <location>
        <position position="238"/>
    </location>
    <ligand>
        <name>heme c</name>
        <dbReference type="ChEBI" id="CHEBI:61717"/>
        <label>2</label>
    </ligand>
    <ligandPart>
        <name>Fe</name>
        <dbReference type="ChEBI" id="CHEBI:18248"/>
    </ligandPart>
</feature>
<dbReference type="RefSeq" id="WP_246190412.1">
    <property type="nucleotide sequence ID" value="NZ_CABPSQ010000014.1"/>
</dbReference>
<proteinExistence type="predicted"/>
<dbReference type="InterPro" id="IPR014353">
    <property type="entry name" value="Membr-bd_ADH_cyt_c"/>
</dbReference>
<keyword evidence="4 11" id="KW-0349">Heme</keyword>
<dbReference type="InterPro" id="IPR051459">
    <property type="entry name" value="Cytochrome_c-type_DH"/>
</dbReference>
<keyword evidence="16" id="KW-0560">Oxidoreductase</keyword>
<dbReference type="Gene3D" id="1.10.760.10">
    <property type="entry name" value="Cytochrome c-like domain"/>
    <property type="match status" value="3"/>
</dbReference>
<gene>
    <name evidence="16" type="ORF">PCA31118_04814</name>
</gene>
<keyword evidence="9 12" id="KW-0408">Iron</keyword>
<dbReference type="PIRSF" id="PIRSF000018">
    <property type="entry name" value="Mb_ADH_cyt_c"/>
    <property type="match status" value="1"/>
</dbReference>
<dbReference type="GO" id="GO:0009055">
    <property type="term" value="F:electron transfer activity"/>
    <property type="evidence" value="ECO:0007669"/>
    <property type="project" value="InterPro"/>
</dbReference>
<dbReference type="EMBL" id="CABPSQ010000014">
    <property type="protein sequence ID" value="VVE74673.1"/>
    <property type="molecule type" value="Genomic_DNA"/>
</dbReference>
<dbReference type="PRINTS" id="PR00605">
    <property type="entry name" value="CYTCHROMECIC"/>
</dbReference>
<sequence>MIRKTMMKRSAGMLTAGALALAAVAVWAQNAAAPSGAAVSPVPTPSVPASTVDATQPTPQATQTPAANDPQAQLVRQGEYLARAADCAACHTAPKGKPFAGGLPIASPIGTIYSTNITPDKDTGIGSYSLEDFDKAVRHGIARNGATLYPAMPYTSYAKVRPADVKALYAYFMNGVQPVAQANKATDIPWPMSMRWPLSIWRKMFAPAVVADAASTDNDPISRGRYLVEGLGHCSACHTPRGFALQEKALTDDSTAFLSGGVVDNFLAKNLRGDPTDGLGNWTQGDITAFLKGGRNDHSAAFGGMSDVVQHSTQHMNDDDLAAIAKYLKTLKPVDPNAKALAYDDTVAKALRVGSDKSNGALTFLDNCAACHRSTGKGYTQTFPTLALSSTVNSVDPTSLIHIVLRGAEMPSTKSAPTHYAMPGFDDRLTDQDVADVLTFVRSSWGNKAPAVTAAQVAKVRKDVGATPQPQR</sequence>
<comment type="subcellular location">
    <subcellularLocation>
        <location evidence="1">Cell membrane</location>
    </subcellularLocation>
</comment>
<evidence type="ECO:0000256" key="10">
    <source>
        <dbReference type="ARBA" id="ARBA00023136"/>
    </source>
</evidence>
<evidence type="ECO:0000313" key="16">
    <source>
        <dbReference type="EMBL" id="VVE74673.1"/>
    </source>
</evidence>
<keyword evidence="17" id="KW-1185">Reference proteome</keyword>